<organism evidence="1 2">
    <name type="scientific">Papaver atlanticum</name>
    <dbReference type="NCBI Taxonomy" id="357466"/>
    <lineage>
        <taxon>Eukaryota</taxon>
        <taxon>Viridiplantae</taxon>
        <taxon>Streptophyta</taxon>
        <taxon>Embryophyta</taxon>
        <taxon>Tracheophyta</taxon>
        <taxon>Spermatophyta</taxon>
        <taxon>Magnoliopsida</taxon>
        <taxon>Ranunculales</taxon>
        <taxon>Papaveraceae</taxon>
        <taxon>Papaveroideae</taxon>
        <taxon>Papaver</taxon>
    </lineage>
</organism>
<dbReference type="InterPro" id="IPR017451">
    <property type="entry name" value="F-box-assoc_interact_dom"/>
</dbReference>
<proteinExistence type="predicted"/>
<gene>
    <name evidence="1" type="ORF">MKW98_016826</name>
</gene>
<sequence length="220" mass="25319">FSRYVLTCINAIHNPSWGDRSAIYNPSRGILANGALHWLDEDWNIVAFDLVLEKFSLLQPPPCVRPAEKNFYTLQVLGGCLSVVNDVNGKCLDIWSFKKETSEWAQMFGISCKSDKFIDVYWPISLTSSGKLLLRCNYKALYCYDPPSRELKRLMSFNSEMEFTPLPWPLIEAIPHINSFVSLKALGERSKKIVKAKNVHDYDAISDYIYRCRHENEINN</sequence>
<evidence type="ECO:0000313" key="2">
    <source>
        <dbReference type="Proteomes" id="UP001202328"/>
    </source>
</evidence>
<name>A0AAD4TJT3_9MAGN</name>
<evidence type="ECO:0008006" key="3">
    <source>
        <dbReference type="Google" id="ProtNLM"/>
    </source>
</evidence>
<keyword evidence="2" id="KW-1185">Reference proteome</keyword>
<feature type="non-terminal residue" evidence="1">
    <location>
        <position position="1"/>
    </location>
</feature>
<comment type="caution">
    <text evidence="1">The sequence shown here is derived from an EMBL/GenBank/DDBJ whole genome shotgun (WGS) entry which is preliminary data.</text>
</comment>
<protein>
    <recommendedName>
        <fullName evidence="3">F-box associated domain-containing protein</fullName>
    </recommendedName>
</protein>
<reference evidence="1" key="1">
    <citation type="submission" date="2022-04" db="EMBL/GenBank/DDBJ databases">
        <title>A functionally conserved STORR gene fusion in Papaver species that diverged 16.8 million years ago.</title>
        <authorList>
            <person name="Catania T."/>
        </authorList>
    </citation>
    <scope>NUCLEOTIDE SEQUENCE</scope>
    <source>
        <strain evidence="1">S-188037</strain>
    </source>
</reference>
<dbReference type="Proteomes" id="UP001202328">
    <property type="component" value="Unassembled WGS sequence"/>
</dbReference>
<dbReference type="NCBIfam" id="TIGR01640">
    <property type="entry name" value="F_box_assoc_1"/>
    <property type="match status" value="1"/>
</dbReference>
<dbReference type="AlphaFoldDB" id="A0AAD4TJT3"/>
<accession>A0AAD4TJT3</accession>
<dbReference type="EMBL" id="JAJJMB010000948">
    <property type="protein sequence ID" value="KAI3960102.1"/>
    <property type="molecule type" value="Genomic_DNA"/>
</dbReference>
<evidence type="ECO:0000313" key="1">
    <source>
        <dbReference type="EMBL" id="KAI3960102.1"/>
    </source>
</evidence>